<dbReference type="KEGG" id="mgg:MPLG2_1384"/>
<dbReference type="AlphaFoldDB" id="A0A2N9JFR8"/>
<proteinExistence type="predicted"/>
<gene>
    <name evidence="1" type="ORF">MPLG2_1384</name>
</gene>
<accession>A0A2N9JFR8</accession>
<evidence type="ECO:0000313" key="2">
    <source>
        <dbReference type="Proteomes" id="UP000238164"/>
    </source>
</evidence>
<evidence type="ECO:0000313" key="1">
    <source>
        <dbReference type="EMBL" id="SPD86420.1"/>
    </source>
</evidence>
<sequence>MQLRVAGTAVVVIERRRHDAGDIDVCNRAVRAGCTDPGCRNLAF</sequence>
<dbReference type="EMBL" id="LT985188">
    <property type="protein sequence ID" value="SPD86420.1"/>
    <property type="molecule type" value="Genomic_DNA"/>
</dbReference>
<protein>
    <submittedName>
        <fullName evidence="1">Uncharacterized protein</fullName>
    </submittedName>
</protein>
<organism evidence="1 2">
    <name type="scientific">Micropruina glycogenica</name>
    <dbReference type="NCBI Taxonomy" id="75385"/>
    <lineage>
        <taxon>Bacteria</taxon>
        <taxon>Bacillati</taxon>
        <taxon>Actinomycetota</taxon>
        <taxon>Actinomycetes</taxon>
        <taxon>Propionibacteriales</taxon>
        <taxon>Nocardioidaceae</taxon>
        <taxon>Micropruina</taxon>
    </lineage>
</organism>
<name>A0A2N9JFR8_9ACTN</name>
<keyword evidence="2" id="KW-1185">Reference proteome</keyword>
<reference evidence="1 2" key="1">
    <citation type="submission" date="2018-02" db="EMBL/GenBank/DDBJ databases">
        <authorList>
            <person name="Cohen D.B."/>
            <person name="Kent A.D."/>
        </authorList>
    </citation>
    <scope>NUCLEOTIDE SEQUENCE [LARGE SCALE GENOMIC DNA]</scope>
    <source>
        <strain evidence="1">1</strain>
    </source>
</reference>
<dbReference type="Proteomes" id="UP000238164">
    <property type="component" value="Chromosome 1"/>
</dbReference>